<sequence length="320" mass="37144">MQVRETFAREGYVIFYDYVSEDTIDEWRASARQTQTEAWFTDVVHDLPENEDPVEDHDLINDEGRVKAVIPDQLARRLSRMLARFYRTFLPAADANDWEYQKTPAGTNDLPARREFAAVPVGTNIMDTSALPGSIFVATDNDTIFYTYGWNHNIVLRSDRRQIEVNKGDIVLIRGDFIIAAVGYDTNHICLHAYLDSPLPERPQDHHPQLVRVIDDTRRITDDSFCLVWNCTFKGNAVSRRRHVIRFHGILFRRMVRRVRFENVPRIVAPKLPESCDLSYRYIFHLSRIGDLTVNNVTTVIWLARLYLAGRISVHLLQVK</sequence>
<comment type="caution">
    <text evidence="1">The sequence shown here is derived from an EMBL/GenBank/DDBJ whole genome shotgun (WGS) entry which is preliminary data.</text>
</comment>
<accession>A0A6A3JBB9</accession>
<evidence type="ECO:0000313" key="2">
    <source>
        <dbReference type="Proteomes" id="UP000429607"/>
    </source>
</evidence>
<dbReference type="AlphaFoldDB" id="A0A6A3JBB9"/>
<dbReference type="EMBL" id="QXFV01002219">
    <property type="protein sequence ID" value="KAE8990987.1"/>
    <property type="molecule type" value="Genomic_DNA"/>
</dbReference>
<dbReference type="Proteomes" id="UP000429607">
    <property type="component" value="Unassembled WGS sequence"/>
</dbReference>
<organism evidence="1 2">
    <name type="scientific">Phytophthora rubi</name>
    <dbReference type="NCBI Taxonomy" id="129364"/>
    <lineage>
        <taxon>Eukaryota</taxon>
        <taxon>Sar</taxon>
        <taxon>Stramenopiles</taxon>
        <taxon>Oomycota</taxon>
        <taxon>Peronosporomycetes</taxon>
        <taxon>Peronosporales</taxon>
        <taxon>Peronosporaceae</taxon>
        <taxon>Phytophthora</taxon>
    </lineage>
</organism>
<proteinExistence type="predicted"/>
<evidence type="ECO:0000313" key="1">
    <source>
        <dbReference type="EMBL" id="KAE8990987.1"/>
    </source>
</evidence>
<protein>
    <submittedName>
        <fullName evidence="1">Uncharacterized protein</fullName>
    </submittedName>
</protein>
<name>A0A6A3JBB9_9STRA</name>
<gene>
    <name evidence="1" type="ORF">PR001_g21350</name>
</gene>
<reference evidence="1 2" key="1">
    <citation type="submission" date="2018-09" db="EMBL/GenBank/DDBJ databases">
        <title>Genomic investigation of the strawberry pathogen Phytophthora fragariae indicates pathogenicity is determined by transcriptional variation in three key races.</title>
        <authorList>
            <person name="Adams T.M."/>
            <person name="Armitage A.D."/>
            <person name="Sobczyk M.K."/>
            <person name="Bates H.J."/>
            <person name="Dunwell J.M."/>
            <person name="Nellist C.F."/>
            <person name="Harrison R.J."/>
        </authorList>
    </citation>
    <scope>NUCLEOTIDE SEQUENCE [LARGE SCALE GENOMIC DNA]</scope>
    <source>
        <strain evidence="1 2">SCRP249</strain>
    </source>
</reference>